<keyword evidence="7" id="KW-1185">Reference proteome</keyword>
<dbReference type="PANTHER" id="PTHR43976">
    <property type="entry name" value="SHORT CHAIN DEHYDROGENASE"/>
    <property type="match status" value="1"/>
</dbReference>
<comment type="caution">
    <text evidence="6">The sequence shown here is derived from an EMBL/GenBank/DDBJ whole genome shotgun (WGS) entry which is preliminary data.</text>
</comment>
<dbReference type="InterPro" id="IPR036291">
    <property type="entry name" value="NAD(P)-bd_dom_sf"/>
</dbReference>
<dbReference type="InterPro" id="IPR051911">
    <property type="entry name" value="SDR_oxidoreductase"/>
</dbReference>
<evidence type="ECO:0000313" key="7">
    <source>
        <dbReference type="Proteomes" id="UP000572817"/>
    </source>
</evidence>
<gene>
    <name evidence="6" type="ORF">GTA08_BOTSDO13042</name>
</gene>
<dbReference type="InterPro" id="IPR002347">
    <property type="entry name" value="SDR_fam"/>
</dbReference>
<dbReference type="SUPFAM" id="SSF51735">
    <property type="entry name" value="NAD(P)-binding Rossmann-fold domains"/>
    <property type="match status" value="1"/>
</dbReference>
<dbReference type="InterPro" id="IPR020904">
    <property type="entry name" value="Sc_DH/Rdtase_CS"/>
</dbReference>
<evidence type="ECO:0000256" key="4">
    <source>
        <dbReference type="RuleBase" id="RU000363"/>
    </source>
</evidence>
<protein>
    <submittedName>
        <fullName evidence="6">Short chain oxidoreductase/dehydrogenase</fullName>
    </submittedName>
</protein>
<evidence type="ECO:0000256" key="2">
    <source>
        <dbReference type="ARBA" id="ARBA00022857"/>
    </source>
</evidence>
<evidence type="ECO:0000256" key="1">
    <source>
        <dbReference type="ARBA" id="ARBA00006484"/>
    </source>
</evidence>
<dbReference type="OrthoDB" id="1274115at2759"/>
<dbReference type="AlphaFoldDB" id="A0A8H4J650"/>
<dbReference type="Gene3D" id="3.40.50.720">
    <property type="entry name" value="NAD(P)-binding Rossmann-like Domain"/>
    <property type="match status" value="1"/>
</dbReference>
<dbReference type="PRINTS" id="PR00081">
    <property type="entry name" value="GDHRDH"/>
</dbReference>
<dbReference type="GO" id="GO:0016491">
    <property type="term" value="F:oxidoreductase activity"/>
    <property type="evidence" value="ECO:0007669"/>
    <property type="project" value="UniProtKB-KW"/>
</dbReference>
<dbReference type="PRINTS" id="PR00080">
    <property type="entry name" value="SDRFAMILY"/>
</dbReference>
<organism evidence="6 7">
    <name type="scientific">Botryosphaeria dothidea</name>
    <dbReference type="NCBI Taxonomy" id="55169"/>
    <lineage>
        <taxon>Eukaryota</taxon>
        <taxon>Fungi</taxon>
        <taxon>Dikarya</taxon>
        <taxon>Ascomycota</taxon>
        <taxon>Pezizomycotina</taxon>
        <taxon>Dothideomycetes</taxon>
        <taxon>Dothideomycetes incertae sedis</taxon>
        <taxon>Botryosphaeriales</taxon>
        <taxon>Botryosphaeriaceae</taxon>
        <taxon>Botryosphaeria</taxon>
    </lineage>
</organism>
<feature type="signal peptide" evidence="5">
    <location>
        <begin position="1"/>
        <end position="15"/>
    </location>
</feature>
<dbReference type="Pfam" id="PF00106">
    <property type="entry name" value="adh_short"/>
    <property type="match status" value="1"/>
</dbReference>
<comment type="similarity">
    <text evidence="1 4">Belongs to the short-chain dehydrogenases/reductases (SDR) family.</text>
</comment>
<dbReference type="Proteomes" id="UP000572817">
    <property type="component" value="Unassembled WGS sequence"/>
</dbReference>
<keyword evidence="3" id="KW-0560">Oxidoreductase</keyword>
<evidence type="ECO:0000313" key="6">
    <source>
        <dbReference type="EMBL" id="KAF4311583.1"/>
    </source>
</evidence>
<keyword evidence="5" id="KW-0732">Signal</keyword>
<dbReference type="EMBL" id="WWBZ02000009">
    <property type="protein sequence ID" value="KAF4311583.1"/>
    <property type="molecule type" value="Genomic_DNA"/>
</dbReference>
<feature type="chain" id="PRO_5034039333" evidence="5">
    <location>
        <begin position="16"/>
        <end position="282"/>
    </location>
</feature>
<dbReference type="CDD" id="cd05374">
    <property type="entry name" value="17beta-HSD-like_SDR_c"/>
    <property type="match status" value="1"/>
</dbReference>
<reference evidence="6" key="1">
    <citation type="submission" date="2020-04" db="EMBL/GenBank/DDBJ databases">
        <title>Genome Assembly and Annotation of Botryosphaeria dothidea sdau 11-99, a Latent Pathogen of Apple Fruit Ring Rot in China.</title>
        <authorList>
            <person name="Yu C."/>
            <person name="Diao Y."/>
            <person name="Lu Q."/>
            <person name="Zhao J."/>
            <person name="Cui S."/>
            <person name="Peng C."/>
            <person name="He B."/>
            <person name="Liu H."/>
        </authorList>
    </citation>
    <scope>NUCLEOTIDE SEQUENCE [LARGE SCALE GENOMIC DNA]</scope>
    <source>
        <strain evidence="6">Sdau11-99</strain>
    </source>
</reference>
<keyword evidence="2" id="KW-0521">NADP</keyword>
<evidence type="ECO:0000256" key="3">
    <source>
        <dbReference type="ARBA" id="ARBA00023002"/>
    </source>
</evidence>
<proteinExistence type="inferred from homology"/>
<name>A0A8H4J650_9PEZI</name>
<accession>A0A8H4J650</accession>
<evidence type="ECO:0000256" key="5">
    <source>
        <dbReference type="SAM" id="SignalP"/>
    </source>
</evidence>
<dbReference type="PROSITE" id="PS00061">
    <property type="entry name" value="ADH_SHORT"/>
    <property type="match status" value="1"/>
</dbReference>
<dbReference type="PANTHER" id="PTHR43976:SF16">
    <property type="entry name" value="SHORT-CHAIN DEHYDROGENASE_REDUCTASE FAMILY PROTEIN"/>
    <property type="match status" value="1"/>
</dbReference>
<sequence length="282" mass="30279">MSLVWFITGASSGIGLELALTASRAGHTVIGAMRDRSRSKDAVAAIESAGGRCVVLDVGQVDSISVIVQSILQQEGKIDVLVNNAGYSLLSAVEDMTLPETREQMEVNFFGPLALMQAVIPHMRTRKTGKIINISSVAGLSALPSCGLYSASKMALEGVSECLSHELSPFGIRVHIVEPSAFRSNFLHAGVYTKKPMTAEYEGTPLAAVLGKFDTMRGMQKGDPKKAAKVIFETAVDGEKLDNPLRLPLGYDGIERMEAKIDLLIKDLGKTRAVTQTTNIEE</sequence>